<feature type="transmembrane region" description="Helical" evidence="6">
    <location>
        <begin position="154"/>
        <end position="173"/>
    </location>
</feature>
<sequence length="458" mass="48969">MLLCRPYKFSKPTQQEPLKEREPETNGHSSFSGTKTTRILSSILSAMASLSAPLALSACLLGPHHLSKPSSSSTLPHSLPALGRIHSREASYVPFKNVGNPSRRLSPVCKLPALNGRARLGTRFLQMGSDGFFSDRRIPVKSAGADDGSTSAAISQKVFGLLHLIVSLGIILAMDKFLKKAFVAAAIKFPSALFGMFCIFSVLVILDLTVPAAAAALMSFFEPALLFIQRWLPLFYVPSLVVLPLAVKDIPAASGLKICLIIAGGWLASLTVAGYAAIAVRKLVKTEMIDPEPMAKPSPFSSLEIWSWSVIFIASFVAALFYPTVLGTQARTCLPFLLASTVLGYMVGSGLPSQVKKAFHPIICCTISAELGAFAYGYFSRSGLNPVLGHYLTKVGSNPGAGDVLMGFLGSVILSFAFSMFKQRKVGLHPSISLAEFSMIDDFSSTLIQMAACEATCC</sequence>
<feature type="transmembrane region" description="Helical" evidence="6">
    <location>
        <begin position="39"/>
        <end position="63"/>
    </location>
</feature>
<dbReference type="InterPro" id="IPR007300">
    <property type="entry name" value="CidB/LrgB"/>
</dbReference>
<feature type="transmembrane region" description="Helical" evidence="6">
    <location>
        <begin position="400"/>
        <end position="421"/>
    </location>
</feature>
<reference evidence="7 8" key="1">
    <citation type="journal article" date="2023" name="Hortic Res">
        <title>Pangenome of water caltrop reveals structural variations and asymmetric subgenome divergence after allopolyploidization.</title>
        <authorList>
            <person name="Zhang X."/>
            <person name="Chen Y."/>
            <person name="Wang L."/>
            <person name="Yuan Y."/>
            <person name="Fang M."/>
            <person name="Shi L."/>
            <person name="Lu R."/>
            <person name="Comes H.P."/>
            <person name="Ma Y."/>
            <person name="Chen Y."/>
            <person name="Huang G."/>
            <person name="Zhou Y."/>
            <person name="Zheng Z."/>
            <person name="Qiu Y."/>
        </authorList>
    </citation>
    <scope>NUCLEOTIDE SEQUENCE [LARGE SCALE GENOMIC DNA]</scope>
    <source>
        <strain evidence="7">F231</strain>
    </source>
</reference>
<protein>
    <recommendedName>
        <fullName evidence="9">Plastidal glycolate/glycerate translocator 1, chloroplastic</fullName>
    </recommendedName>
</protein>
<dbReference type="EMBL" id="JAXQNO010000011">
    <property type="protein sequence ID" value="KAK4788146.1"/>
    <property type="molecule type" value="Genomic_DNA"/>
</dbReference>
<feature type="transmembrane region" description="Helical" evidence="6">
    <location>
        <begin position="193"/>
        <end position="221"/>
    </location>
</feature>
<evidence type="ECO:0000256" key="2">
    <source>
        <dbReference type="ARBA" id="ARBA00022692"/>
    </source>
</evidence>
<keyword evidence="2 6" id="KW-0812">Transmembrane</keyword>
<feature type="transmembrane region" description="Helical" evidence="6">
    <location>
        <begin position="227"/>
        <end position="246"/>
    </location>
</feature>
<evidence type="ECO:0000313" key="8">
    <source>
        <dbReference type="Proteomes" id="UP001346149"/>
    </source>
</evidence>
<dbReference type="AlphaFoldDB" id="A0AAN7R5K5"/>
<proteinExistence type="predicted"/>
<keyword evidence="4 6" id="KW-0472">Membrane</keyword>
<feature type="transmembrane region" description="Helical" evidence="6">
    <location>
        <begin position="334"/>
        <end position="352"/>
    </location>
</feature>
<feature type="transmembrane region" description="Helical" evidence="6">
    <location>
        <begin position="305"/>
        <end position="322"/>
    </location>
</feature>
<evidence type="ECO:0008006" key="9">
    <source>
        <dbReference type="Google" id="ProtNLM"/>
    </source>
</evidence>
<dbReference type="PANTHER" id="PTHR30249">
    <property type="entry name" value="PUTATIVE SEROTONIN TRANSPORTER"/>
    <property type="match status" value="1"/>
</dbReference>
<feature type="region of interest" description="Disordered" evidence="5">
    <location>
        <begin position="1"/>
        <end position="33"/>
    </location>
</feature>
<comment type="subcellular location">
    <subcellularLocation>
        <location evidence="1">Membrane</location>
        <topology evidence="1">Multi-pass membrane protein</topology>
    </subcellularLocation>
</comment>
<keyword evidence="3 6" id="KW-1133">Transmembrane helix</keyword>
<gene>
    <name evidence="7" type="ORF">SAY86_019465</name>
</gene>
<keyword evidence="8" id="KW-1185">Reference proteome</keyword>
<evidence type="ECO:0000256" key="6">
    <source>
        <dbReference type="SAM" id="Phobius"/>
    </source>
</evidence>
<name>A0AAN7R5K5_TRANT</name>
<evidence type="ECO:0000256" key="4">
    <source>
        <dbReference type="ARBA" id="ARBA00023136"/>
    </source>
</evidence>
<feature type="transmembrane region" description="Helical" evidence="6">
    <location>
        <begin position="258"/>
        <end position="278"/>
    </location>
</feature>
<comment type="caution">
    <text evidence="7">The sequence shown here is derived from an EMBL/GenBank/DDBJ whole genome shotgun (WGS) entry which is preliminary data.</text>
</comment>
<dbReference type="GO" id="GO:0016020">
    <property type="term" value="C:membrane"/>
    <property type="evidence" value="ECO:0007669"/>
    <property type="project" value="UniProtKB-SubCell"/>
</dbReference>
<dbReference type="PANTHER" id="PTHR30249:SF0">
    <property type="entry name" value="PLASTIDAL GLYCOLATE_GLYCERATE TRANSLOCATOR 1, CHLOROPLASTIC"/>
    <property type="match status" value="1"/>
</dbReference>
<evidence type="ECO:0000256" key="3">
    <source>
        <dbReference type="ARBA" id="ARBA00022989"/>
    </source>
</evidence>
<evidence type="ECO:0000256" key="1">
    <source>
        <dbReference type="ARBA" id="ARBA00004141"/>
    </source>
</evidence>
<organism evidence="7 8">
    <name type="scientific">Trapa natans</name>
    <name type="common">Water chestnut</name>
    <dbReference type="NCBI Taxonomy" id="22666"/>
    <lineage>
        <taxon>Eukaryota</taxon>
        <taxon>Viridiplantae</taxon>
        <taxon>Streptophyta</taxon>
        <taxon>Embryophyta</taxon>
        <taxon>Tracheophyta</taxon>
        <taxon>Spermatophyta</taxon>
        <taxon>Magnoliopsida</taxon>
        <taxon>eudicotyledons</taxon>
        <taxon>Gunneridae</taxon>
        <taxon>Pentapetalae</taxon>
        <taxon>rosids</taxon>
        <taxon>malvids</taxon>
        <taxon>Myrtales</taxon>
        <taxon>Lythraceae</taxon>
        <taxon>Trapa</taxon>
    </lineage>
</organism>
<accession>A0AAN7R5K5</accession>
<dbReference type="Proteomes" id="UP001346149">
    <property type="component" value="Unassembled WGS sequence"/>
</dbReference>
<evidence type="ECO:0000313" key="7">
    <source>
        <dbReference type="EMBL" id="KAK4788146.1"/>
    </source>
</evidence>
<evidence type="ECO:0000256" key="5">
    <source>
        <dbReference type="SAM" id="MobiDB-lite"/>
    </source>
</evidence>